<dbReference type="EMBL" id="CAJNNV010001935">
    <property type="protein sequence ID" value="CAE8586170.1"/>
    <property type="molecule type" value="Genomic_DNA"/>
</dbReference>
<reference evidence="1" key="1">
    <citation type="submission" date="2021-02" db="EMBL/GenBank/DDBJ databases">
        <authorList>
            <person name="Dougan E. K."/>
            <person name="Rhodes N."/>
            <person name="Thang M."/>
            <person name="Chan C."/>
        </authorList>
    </citation>
    <scope>NUCLEOTIDE SEQUENCE</scope>
</reference>
<proteinExistence type="predicted"/>
<name>A0A813DJF3_POLGL</name>
<evidence type="ECO:0000313" key="2">
    <source>
        <dbReference type="Proteomes" id="UP000654075"/>
    </source>
</evidence>
<sequence length="243" mass="26589">MASPLLSRDGMELCEAAGVFTLTMTRGENRVNPEFVALLSQALELVEAAPSPKVLVITSKGKFFCNGLDLEWMQTQKGDSLDMVESFWKCLARLLVMDCHTVAAINGHGFGAGMFLSLACDWRVMQTGRGFLNFPEANLGMRLRKGFSELAKCKLSPHTLRRGVLAAHRFSAEEALKCGVVDEVCSAEDLGRVAHEFALSKKPDALGLLRFSGHAFRQVKMELYTDAYLALTGPGTAEPDSRL</sequence>
<organism evidence="1 2">
    <name type="scientific">Polarella glacialis</name>
    <name type="common">Dinoflagellate</name>
    <dbReference type="NCBI Taxonomy" id="89957"/>
    <lineage>
        <taxon>Eukaryota</taxon>
        <taxon>Sar</taxon>
        <taxon>Alveolata</taxon>
        <taxon>Dinophyceae</taxon>
        <taxon>Suessiales</taxon>
        <taxon>Suessiaceae</taxon>
        <taxon>Polarella</taxon>
    </lineage>
</organism>
<dbReference type="OrthoDB" id="410701at2759"/>
<dbReference type="GO" id="GO:0004165">
    <property type="term" value="F:delta(3)-delta(2)-enoyl-CoA isomerase activity"/>
    <property type="evidence" value="ECO:0007669"/>
    <property type="project" value="TreeGrafter"/>
</dbReference>
<dbReference type="GO" id="GO:0005777">
    <property type="term" value="C:peroxisome"/>
    <property type="evidence" value="ECO:0007669"/>
    <property type="project" value="TreeGrafter"/>
</dbReference>
<dbReference type="AlphaFoldDB" id="A0A813DJF3"/>
<dbReference type="PANTHER" id="PTHR11941">
    <property type="entry name" value="ENOYL-COA HYDRATASE-RELATED"/>
    <property type="match status" value="1"/>
</dbReference>
<dbReference type="GO" id="GO:0006635">
    <property type="term" value="P:fatty acid beta-oxidation"/>
    <property type="evidence" value="ECO:0007669"/>
    <property type="project" value="TreeGrafter"/>
</dbReference>
<dbReference type="PANTHER" id="PTHR11941:SF75">
    <property type="entry name" value="ENOYL-COA HYDRATASE_ISOMERASE FAMILY PROTEIN"/>
    <property type="match status" value="1"/>
</dbReference>
<comment type="caution">
    <text evidence="1">The sequence shown here is derived from an EMBL/GenBank/DDBJ whole genome shotgun (WGS) entry which is preliminary data.</text>
</comment>
<dbReference type="InterPro" id="IPR029045">
    <property type="entry name" value="ClpP/crotonase-like_dom_sf"/>
</dbReference>
<dbReference type="Proteomes" id="UP000654075">
    <property type="component" value="Unassembled WGS sequence"/>
</dbReference>
<dbReference type="SUPFAM" id="SSF52096">
    <property type="entry name" value="ClpP/crotonase"/>
    <property type="match status" value="1"/>
</dbReference>
<dbReference type="CDD" id="cd06558">
    <property type="entry name" value="crotonase-like"/>
    <property type="match status" value="1"/>
</dbReference>
<accession>A0A813DJF3</accession>
<dbReference type="InterPro" id="IPR001753">
    <property type="entry name" value="Enoyl-CoA_hydra/iso"/>
</dbReference>
<dbReference type="OMA" id="MPFTVGM"/>
<keyword evidence="2" id="KW-1185">Reference proteome</keyword>
<evidence type="ECO:0000313" key="1">
    <source>
        <dbReference type="EMBL" id="CAE8586170.1"/>
    </source>
</evidence>
<dbReference type="Pfam" id="PF00378">
    <property type="entry name" value="ECH_1"/>
    <property type="match status" value="1"/>
</dbReference>
<dbReference type="Gene3D" id="3.90.226.10">
    <property type="entry name" value="2-enoyl-CoA Hydratase, Chain A, domain 1"/>
    <property type="match status" value="1"/>
</dbReference>
<gene>
    <name evidence="1" type="ORF">PGLA1383_LOCUS5065</name>
</gene>
<protein>
    <submittedName>
        <fullName evidence="1">Uncharacterized protein</fullName>
    </submittedName>
</protein>